<dbReference type="Proteomes" id="UP000076962">
    <property type="component" value="Unassembled WGS sequence"/>
</dbReference>
<dbReference type="EMBL" id="LUTY01000916">
    <property type="protein sequence ID" value="OAD22481.1"/>
    <property type="molecule type" value="Genomic_DNA"/>
</dbReference>
<dbReference type="SUPFAM" id="SSF54001">
    <property type="entry name" value="Cysteine proteinases"/>
    <property type="match status" value="1"/>
</dbReference>
<comment type="caution">
    <text evidence="2">The sequence shown here is derived from an EMBL/GenBank/DDBJ whole genome shotgun (WGS) entry which is preliminary data.</text>
</comment>
<keyword evidence="1" id="KW-0472">Membrane</keyword>
<reference evidence="2 3" key="1">
    <citation type="submission" date="2016-05" db="EMBL/GenBank/DDBJ databases">
        <title>Single-cell genome of chain-forming Candidatus Thiomargarita nelsonii and comparison to other large sulfur-oxidizing bacteria.</title>
        <authorList>
            <person name="Winkel M."/>
            <person name="Salman V."/>
            <person name="Woyke T."/>
            <person name="Schulz-Vogt H."/>
            <person name="Richter M."/>
            <person name="Flood B."/>
            <person name="Bailey J."/>
            <person name="Amann R."/>
            <person name="Mussmann M."/>
        </authorList>
    </citation>
    <scope>NUCLEOTIDE SEQUENCE [LARGE SCALE GENOMIC DNA]</scope>
    <source>
        <strain evidence="2 3">THI036</strain>
    </source>
</reference>
<gene>
    <name evidence="2" type="ORF">THIOM_001712</name>
</gene>
<sequence length="274" mass="32052">MATIDAYVFWLLKEKGLAARFQFVNDLQVVKPQYEKTDLSYWVQFFPESEPLTLMSSLMNKVNKVELNPPWDAVSLFEHVQKGKGLACSGMAEIFASILAAKKFTVRRVGLLRTLGDRYSAHAIIEILVNGRWVIFDPTFNVTFERDGHLVGAQDIHRALLDGNFNEIKPIFHGEVAYPARLDKYYMHYLSLYNNVLILEPAKKFWHKLPPFRYWMGTKYYVQIEKELGQRNEHMHFFNNLNFFFVALLPIVLISLFFIATMFLIYSYKRDNSI</sequence>
<keyword evidence="1" id="KW-0812">Transmembrane</keyword>
<dbReference type="InterPro" id="IPR038765">
    <property type="entry name" value="Papain-like_cys_pep_sf"/>
</dbReference>
<accession>A0A176S306</accession>
<feature type="transmembrane region" description="Helical" evidence="1">
    <location>
        <begin position="243"/>
        <end position="266"/>
    </location>
</feature>
<protein>
    <recommendedName>
        <fullName evidence="4">Transglutaminase-like domain-containing protein</fullName>
    </recommendedName>
</protein>
<evidence type="ECO:0008006" key="4">
    <source>
        <dbReference type="Google" id="ProtNLM"/>
    </source>
</evidence>
<keyword evidence="3" id="KW-1185">Reference proteome</keyword>
<proteinExistence type="predicted"/>
<dbReference type="Gene3D" id="3.10.620.30">
    <property type="match status" value="1"/>
</dbReference>
<evidence type="ECO:0000256" key="1">
    <source>
        <dbReference type="SAM" id="Phobius"/>
    </source>
</evidence>
<keyword evidence="1" id="KW-1133">Transmembrane helix</keyword>
<evidence type="ECO:0000313" key="2">
    <source>
        <dbReference type="EMBL" id="OAD22481.1"/>
    </source>
</evidence>
<organism evidence="2 3">
    <name type="scientific">Candidatus Thiomargarita nelsonii</name>
    <dbReference type="NCBI Taxonomy" id="1003181"/>
    <lineage>
        <taxon>Bacteria</taxon>
        <taxon>Pseudomonadati</taxon>
        <taxon>Pseudomonadota</taxon>
        <taxon>Gammaproteobacteria</taxon>
        <taxon>Thiotrichales</taxon>
        <taxon>Thiotrichaceae</taxon>
        <taxon>Thiomargarita</taxon>
    </lineage>
</organism>
<dbReference type="AlphaFoldDB" id="A0A176S306"/>
<name>A0A176S306_9GAMM</name>
<evidence type="ECO:0000313" key="3">
    <source>
        <dbReference type="Proteomes" id="UP000076962"/>
    </source>
</evidence>